<dbReference type="OrthoDB" id="5681588at2"/>
<organism evidence="5 6">
    <name type="scientific">Onishia taeanensis</name>
    <dbReference type="NCBI Taxonomy" id="284577"/>
    <lineage>
        <taxon>Bacteria</taxon>
        <taxon>Pseudomonadati</taxon>
        <taxon>Pseudomonadota</taxon>
        <taxon>Gammaproteobacteria</taxon>
        <taxon>Oceanospirillales</taxon>
        <taxon>Halomonadaceae</taxon>
        <taxon>Onishia</taxon>
    </lineage>
</organism>
<dbReference type="GO" id="GO:0003700">
    <property type="term" value="F:DNA-binding transcription factor activity"/>
    <property type="evidence" value="ECO:0007669"/>
    <property type="project" value="TreeGrafter"/>
</dbReference>
<gene>
    <name evidence="5" type="ORF">SAMN05216571_10647</name>
</gene>
<keyword evidence="3" id="KW-0804">Transcription</keyword>
<dbReference type="STRING" id="284577.SAMN05216571_10647"/>
<keyword evidence="1" id="KW-0805">Transcription regulation</keyword>
<dbReference type="Pfam" id="PF13377">
    <property type="entry name" value="Peripla_BP_3"/>
    <property type="match status" value="1"/>
</dbReference>
<dbReference type="InterPro" id="IPR000843">
    <property type="entry name" value="HTH_LacI"/>
</dbReference>
<dbReference type="PROSITE" id="PS50932">
    <property type="entry name" value="HTH_LACI_2"/>
    <property type="match status" value="1"/>
</dbReference>
<dbReference type="PRINTS" id="PR00036">
    <property type="entry name" value="HTHLACI"/>
</dbReference>
<dbReference type="PROSITE" id="PS00356">
    <property type="entry name" value="HTH_LACI_1"/>
    <property type="match status" value="1"/>
</dbReference>
<protein>
    <submittedName>
        <fullName evidence="5">Transcriptional regulator, LacI family</fullName>
    </submittedName>
</protein>
<evidence type="ECO:0000259" key="4">
    <source>
        <dbReference type="PROSITE" id="PS50932"/>
    </source>
</evidence>
<dbReference type="PANTHER" id="PTHR30146">
    <property type="entry name" value="LACI-RELATED TRANSCRIPTIONAL REPRESSOR"/>
    <property type="match status" value="1"/>
</dbReference>
<name>A0A1G7SA19_9GAMM</name>
<feature type="domain" description="HTH lacI-type" evidence="4">
    <location>
        <begin position="16"/>
        <end position="70"/>
    </location>
</feature>
<accession>A0A1G7SA19</accession>
<dbReference type="AlphaFoldDB" id="A0A1G7SA19"/>
<dbReference type="SUPFAM" id="SSF53822">
    <property type="entry name" value="Periplasmic binding protein-like I"/>
    <property type="match status" value="1"/>
</dbReference>
<dbReference type="Gene3D" id="3.40.50.2300">
    <property type="match status" value="2"/>
</dbReference>
<dbReference type="Proteomes" id="UP000198641">
    <property type="component" value="Unassembled WGS sequence"/>
</dbReference>
<dbReference type="CDD" id="cd01392">
    <property type="entry name" value="HTH_LacI"/>
    <property type="match status" value="1"/>
</dbReference>
<reference evidence="5 6" key="1">
    <citation type="submission" date="2016-10" db="EMBL/GenBank/DDBJ databases">
        <authorList>
            <person name="de Groot N.N."/>
        </authorList>
    </citation>
    <scope>NUCLEOTIDE SEQUENCE [LARGE SCALE GENOMIC DNA]</scope>
    <source>
        <strain evidence="5 6">BH539</strain>
    </source>
</reference>
<dbReference type="Gene3D" id="1.10.260.40">
    <property type="entry name" value="lambda repressor-like DNA-binding domains"/>
    <property type="match status" value="1"/>
</dbReference>
<dbReference type="SMART" id="SM00354">
    <property type="entry name" value="HTH_LACI"/>
    <property type="match status" value="1"/>
</dbReference>
<dbReference type="InterPro" id="IPR010982">
    <property type="entry name" value="Lambda_DNA-bd_dom_sf"/>
</dbReference>
<dbReference type="RefSeq" id="WP_092525537.1">
    <property type="nucleotide sequence ID" value="NZ_FNCI01000006.1"/>
</dbReference>
<dbReference type="EMBL" id="FNCI01000006">
    <property type="protein sequence ID" value="SDG19886.1"/>
    <property type="molecule type" value="Genomic_DNA"/>
</dbReference>
<evidence type="ECO:0000256" key="1">
    <source>
        <dbReference type="ARBA" id="ARBA00023015"/>
    </source>
</evidence>
<keyword evidence="2" id="KW-0238">DNA-binding</keyword>
<proteinExistence type="predicted"/>
<evidence type="ECO:0000313" key="5">
    <source>
        <dbReference type="EMBL" id="SDG19886.1"/>
    </source>
</evidence>
<dbReference type="Pfam" id="PF00356">
    <property type="entry name" value="LacI"/>
    <property type="match status" value="1"/>
</dbReference>
<keyword evidence="6" id="KW-1185">Reference proteome</keyword>
<dbReference type="CDD" id="cd01575">
    <property type="entry name" value="PBP1_GntR"/>
    <property type="match status" value="1"/>
</dbReference>
<dbReference type="InterPro" id="IPR028082">
    <property type="entry name" value="Peripla_BP_I"/>
</dbReference>
<evidence type="ECO:0000256" key="3">
    <source>
        <dbReference type="ARBA" id="ARBA00023163"/>
    </source>
</evidence>
<dbReference type="PANTHER" id="PTHR30146:SF33">
    <property type="entry name" value="TRANSCRIPTIONAL REGULATOR"/>
    <property type="match status" value="1"/>
</dbReference>
<dbReference type="SUPFAM" id="SSF47413">
    <property type="entry name" value="lambda repressor-like DNA-binding domains"/>
    <property type="match status" value="1"/>
</dbReference>
<dbReference type="InterPro" id="IPR046335">
    <property type="entry name" value="LacI/GalR-like_sensor"/>
</dbReference>
<dbReference type="GO" id="GO:0000976">
    <property type="term" value="F:transcription cis-regulatory region binding"/>
    <property type="evidence" value="ECO:0007669"/>
    <property type="project" value="TreeGrafter"/>
</dbReference>
<sequence>MGGDKQRRNRKSVMQPTLADVAREAGVSAITVSRVLNSPQAVRPATRATVEAAIDKVGYVRNMLAGSLASANSRFIAVIVPSLANIVFVEVIAGLQAEFERHGYQILLGNTDYDLDRECELVRTFLGWSSSALVVTGLRHSEACQRVLEHWEHPVAEIMELGETRDLNIGLDHAEAGRCMAKHLLGRGHRQIVYVAAQLERDYRAGLRFAGHREVLEEQGLSAPLLDLEHLGQFETGAQALEEVLTHHPEATAIHFANDDLATGAILHAQRQGIRVPEEIAIAGFNGLPIGQRITPRLTTILSPRETIGREAARRVIARLQGADRTPEQHDVGFELLAGEST</sequence>
<evidence type="ECO:0000256" key="2">
    <source>
        <dbReference type="ARBA" id="ARBA00023125"/>
    </source>
</evidence>
<evidence type="ECO:0000313" key="6">
    <source>
        <dbReference type="Proteomes" id="UP000198641"/>
    </source>
</evidence>